<evidence type="ECO:0000256" key="2">
    <source>
        <dbReference type="ARBA" id="ARBA00022618"/>
    </source>
</evidence>
<evidence type="ECO:0000256" key="5">
    <source>
        <dbReference type="ARBA" id="ARBA00022960"/>
    </source>
</evidence>
<keyword evidence="14" id="KW-1185">Reference proteome</keyword>
<keyword evidence="3 10" id="KW-0328">Glycosyltransferase</keyword>
<dbReference type="Proteomes" id="UP001501207">
    <property type="component" value="Unassembled WGS sequence"/>
</dbReference>
<evidence type="ECO:0000256" key="9">
    <source>
        <dbReference type="ARBA" id="ARBA00023316"/>
    </source>
</evidence>
<feature type="domain" description="Glycosyl transferase family 28 C-terminal" evidence="12">
    <location>
        <begin position="197"/>
        <end position="346"/>
    </location>
</feature>
<keyword evidence="6 10" id="KW-0573">Peptidoglycan synthesis</keyword>
<dbReference type="SUPFAM" id="SSF53756">
    <property type="entry name" value="UDP-Glycosyltransferase/glycogen phosphorylase"/>
    <property type="match status" value="1"/>
</dbReference>
<evidence type="ECO:0000256" key="6">
    <source>
        <dbReference type="ARBA" id="ARBA00022984"/>
    </source>
</evidence>
<feature type="binding site" evidence="10">
    <location>
        <begin position="17"/>
        <end position="19"/>
    </location>
    <ligand>
        <name>UDP-N-acetyl-alpha-D-glucosamine</name>
        <dbReference type="ChEBI" id="CHEBI:57705"/>
    </ligand>
</feature>
<proteinExistence type="inferred from homology"/>
<organism evidence="13 14">
    <name type="scientific">Compostibacter hankyongensis</name>
    <dbReference type="NCBI Taxonomy" id="1007089"/>
    <lineage>
        <taxon>Bacteria</taxon>
        <taxon>Pseudomonadati</taxon>
        <taxon>Bacteroidota</taxon>
        <taxon>Chitinophagia</taxon>
        <taxon>Chitinophagales</taxon>
        <taxon>Chitinophagaceae</taxon>
        <taxon>Compostibacter</taxon>
    </lineage>
</organism>
<evidence type="ECO:0000259" key="12">
    <source>
        <dbReference type="Pfam" id="PF04101"/>
    </source>
</evidence>
<dbReference type="RefSeq" id="WP_344975351.1">
    <property type="nucleotide sequence ID" value="NZ_BAABFN010000001.1"/>
</dbReference>
<dbReference type="EC" id="2.4.1.227" evidence="10"/>
<dbReference type="HAMAP" id="MF_00033">
    <property type="entry name" value="MurG"/>
    <property type="match status" value="1"/>
</dbReference>
<dbReference type="InterPro" id="IPR007235">
    <property type="entry name" value="Glyco_trans_28_C"/>
</dbReference>
<evidence type="ECO:0000256" key="4">
    <source>
        <dbReference type="ARBA" id="ARBA00022679"/>
    </source>
</evidence>
<dbReference type="InterPro" id="IPR004276">
    <property type="entry name" value="GlycoTrans_28_N"/>
</dbReference>
<dbReference type="Pfam" id="PF04101">
    <property type="entry name" value="Glyco_tran_28_C"/>
    <property type="match status" value="1"/>
</dbReference>
<feature type="binding site" evidence="10">
    <location>
        <position position="172"/>
    </location>
    <ligand>
        <name>UDP-N-acetyl-alpha-D-glucosamine</name>
        <dbReference type="ChEBI" id="CHEBI:57705"/>
    </ligand>
</feature>
<dbReference type="InterPro" id="IPR006009">
    <property type="entry name" value="GlcNAc_MurG"/>
</dbReference>
<feature type="domain" description="Glycosyltransferase family 28 N-terminal" evidence="11">
    <location>
        <begin position="10"/>
        <end position="148"/>
    </location>
</feature>
<comment type="similarity">
    <text evidence="10">Belongs to the glycosyltransferase 28 family. MurG subfamily.</text>
</comment>
<name>A0ABP8FGM1_9BACT</name>
<dbReference type="EMBL" id="BAABFN010000001">
    <property type="protein sequence ID" value="GAA4303413.1"/>
    <property type="molecule type" value="Genomic_DNA"/>
</dbReference>
<evidence type="ECO:0000256" key="10">
    <source>
        <dbReference type="HAMAP-Rule" id="MF_00033"/>
    </source>
</evidence>
<evidence type="ECO:0000313" key="13">
    <source>
        <dbReference type="EMBL" id="GAA4303413.1"/>
    </source>
</evidence>
<accession>A0ABP8FGM1</accession>
<comment type="caution">
    <text evidence="13">The sequence shown here is derived from an EMBL/GenBank/DDBJ whole genome shotgun (WGS) entry which is preliminary data.</text>
</comment>
<keyword evidence="5 10" id="KW-0133">Cell shape</keyword>
<comment type="pathway">
    <text evidence="10">Cell wall biogenesis; peptidoglycan biosynthesis.</text>
</comment>
<evidence type="ECO:0000259" key="11">
    <source>
        <dbReference type="Pfam" id="PF03033"/>
    </source>
</evidence>
<feature type="binding site" evidence="10">
    <location>
        <position position="302"/>
    </location>
    <ligand>
        <name>UDP-N-acetyl-alpha-D-glucosamine</name>
        <dbReference type="ChEBI" id="CHEBI:57705"/>
    </ligand>
</feature>
<evidence type="ECO:0000313" key="14">
    <source>
        <dbReference type="Proteomes" id="UP001501207"/>
    </source>
</evidence>
<sequence>MQQASSAKRIIMTGGGTGGHIFPAIAIARALQRLYAQTDILFVGALGKMEMEKIPQAGYPIEGLKIAGMNRGSLLKNLLLPFKLMDSIQQAGRILKRYQPHAVVGVGGYASFPVLYKAQRRGIPTVIQEQNSEAGKSNKILGKKARSICVAYEDMQKFFPADRIIYTGNPVRENISRATVTREEALRHWGLTPGKKTVFAVGGSQGARSINLALEQGLIHFIQQDVQLIWQTGAPFIERAREIVKPYEQQVRVMEFVEHMEHAYAAADVVISRAGALTISELCVAGKPVVFVPYPYAAEDHQTRNAMALVRKQAALMVADQAAGEQLVHTALELIRHDNKRQQLIDNITPLGISNADERIAREIFRLL</sequence>
<keyword evidence="9 10" id="KW-0961">Cell wall biogenesis/degradation</keyword>
<dbReference type="Gene3D" id="3.40.50.2000">
    <property type="entry name" value="Glycogen Phosphorylase B"/>
    <property type="match status" value="2"/>
</dbReference>
<keyword evidence="1 10" id="KW-1003">Cell membrane</keyword>
<dbReference type="NCBIfam" id="TIGR01133">
    <property type="entry name" value="murG"/>
    <property type="match status" value="1"/>
</dbReference>
<evidence type="ECO:0000256" key="1">
    <source>
        <dbReference type="ARBA" id="ARBA00022475"/>
    </source>
</evidence>
<keyword evidence="7 10" id="KW-0472">Membrane</keyword>
<keyword evidence="8 10" id="KW-0131">Cell cycle</keyword>
<protein>
    <recommendedName>
        <fullName evidence="10">UDP-N-acetylglucosamine--N-acetylmuramyl-(pentapeptide) pyrophosphoryl-undecaprenol N-acetylglucosamine transferase</fullName>
        <ecNumber evidence="10">2.4.1.227</ecNumber>
    </recommendedName>
    <alternativeName>
        <fullName evidence="10">Undecaprenyl-PP-MurNAc-pentapeptide-UDPGlcNAc GlcNAc transferase</fullName>
    </alternativeName>
</protein>
<comment type="caution">
    <text evidence="10">Lacks conserved residue(s) required for the propagation of feature annotation.</text>
</comment>
<dbReference type="PANTHER" id="PTHR21015:SF22">
    <property type="entry name" value="GLYCOSYLTRANSFERASE"/>
    <property type="match status" value="1"/>
</dbReference>
<comment type="function">
    <text evidence="10">Cell wall formation. Catalyzes the transfer of a GlcNAc subunit on undecaprenyl-pyrophosphoryl-MurNAc-pentapeptide (lipid intermediate I) to form undecaprenyl-pyrophosphoryl-MurNAc-(pentapeptide)GlcNAc (lipid intermediate II).</text>
</comment>
<dbReference type="PANTHER" id="PTHR21015">
    <property type="entry name" value="UDP-N-ACETYLGLUCOSAMINE--N-ACETYLMURAMYL-(PENTAPEPTIDE) PYROPHOSPHORYL-UNDECAPRENOL N-ACETYLGLUCOSAMINE TRANSFERASE 1"/>
    <property type="match status" value="1"/>
</dbReference>
<evidence type="ECO:0000256" key="8">
    <source>
        <dbReference type="ARBA" id="ARBA00023306"/>
    </source>
</evidence>
<evidence type="ECO:0000256" key="3">
    <source>
        <dbReference type="ARBA" id="ARBA00022676"/>
    </source>
</evidence>
<comment type="catalytic activity">
    <reaction evidence="10">
        <text>di-trans,octa-cis-undecaprenyl diphospho-N-acetyl-alpha-D-muramoyl-L-alanyl-D-glutamyl-meso-2,6-diaminopimeloyl-D-alanyl-D-alanine + UDP-N-acetyl-alpha-D-glucosamine = di-trans,octa-cis-undecaprenyl diphospho-[N-acetyl-alpha-D-glucosaminyl-(1-&gt;4)]-N-acetyl-alpha-D-muramoyl-L-alanyl-D-glutamyl-meso-2,6-diaminopimeloyl-D-alanyl-D-alanine + UDP + H(+)</text>
        <dbReference type="Rhea" id="RHEA:31227"/>
        <dbReference type="ChEBI" id="CHEBI:15378"/>
        <dbReference type="ChEBI" id="CHEBI:57705"/>
        <dbReference type="ChEBI" id="CHEBI:58223"/>
        <dbReference type="ChEBI" id="CHEBI:61387"/>
        <dbReference type="ChEBI" id="CHEBI:61388"/>
        <dbReference type="EC" id="2.4.1.227"/>
    </reaction>
</comment>
<dbReference type="Pfam" id="PF03033">
    <property type="entry name" value="Glyco_transf_28"/>
    <property type="match status" value="1"/>
</dbReference>
<feature type="binding site" evidence="10">
    <location>
        <position position="131"/>
    </location>
    <ligand>
        <name>UDP-N-acetyl-alpha-D-glucosamine</name>
        <dbReference type="ChEBI" id="CHEBI:57705"/>
    </ligand>
</feature>
<feature type="binding site" evidence="10">
    <location>
        <position position="204"/>
    </location>
    <ligand>
        <name>UDP-N-acetyl-alpha-D-glucosamine</name>
        <dbReference type="ChEBI" id="CHEBI:57705"/>
    </ligand>
</feature>
<keyword evidence="4 10" id="KW-0808">Transferase</keyword>
<gene>
    <name evidence="10 13" type="primary">murG</name>
    <name evidence="13" type="ORF">GCM10023143_06800</name>
</gene>
<dbReference type="CDD" id="cd03785">
    <property type="entry name" value="GT28_MurG"/>
    <property type="match status" value="1"/>
</dbReference>
<comment type="subcellular location">
    <subcellularLocation>
        <location evidence="10">Cell membrane</location>
        <topology evidence="10">Peripheral membrane protein</topology>
        <orientation evidence="10">Cytoplasmic side</orientation>
    </subcellularLocation>
</comment>
<evidence type="ECO:0000256" key="7">
    <source>
        <dbReference type="ARBA" id="ARBA00023136"/>
    </source>
</evidence>
<keyword evidence="2 10" id="KW-0132">Cell division</keyword>
<reference evidence="14" key="1">
    <citation type="journal article" date="2019" name="Int. J. Syst. Evol. Microbiol.">
        <title>The Global Catalogue of Microorganisms (GCM) 10K type strain sequencing project: providing services to taxonomists for standard genome sequencing and annotation.</title>
        <authorList>
            <consortium name="The Broad Institute Genomics Platform"/>
            <consortium name="The Broad Institute Genome Sequencing Center for Infectious Disease"/>
            <person name="Wu L."/>
            <person name="Ma J."/>
        </authorList>
    </citation>
    <scope>NUCLEOTIDE SEQUENCE [LARGE SCALE GENOMIC DNA]</scope>
    <source>
        <strain evidence="14">JCM 17664</strain>
    </source>
</reference>